<keyword evidence="2" id="KW-0479">Metal-binding</keyword>
<gene>
    <name evidence="4" type="ORF">ILUMI_12229</name>
</gene>
<organism evidence="4 5">
    <name type="scientific">Ignelater luminosus</name>
    <name type="common">Cucubano</name>
    <name type="synonym">Pyrophorus luminosus</name>
    <dbReference type="NCBI Taxonomy" id="2038154"/>
    <lineage>
        <taxon>Eukaryota</taxon>
        <taxon>Metazoa</taxon>
        <taxon>Ecdysozoa</taxon>
        <taxon>Arthropoda</taxon>
        <taxon>Hexapoda</taxon>
        <taxon>Insecta</taxon>
        <taxon>Pterygota</taxon>
        <taxon>Neoptera</taxon>
        <taxon>Endopterygota</taxon>
        <taxon>Coleoptera</taxon>
        <taxon>Polyphaga</taxon>
        <taxon>Elateriformia</taxon>
        <taxon>Elateroidea</taxon>
        <taxon>Elateridae</taxon>
        <taxon>Agrypninae</taxon>
        <taxon>Pyrophorini</taxon>
        <taxon>Ignelater</taxon>
    </lineage>
</organism>
<comment type="caution">
    <text evidence="4">The sequence shown here is derived from an EMBL/GenBank/DDBJ whole genome shotgun (WGS) entry which is preliminary data.</text>
</comment>
<dbReference type="GO" id="GO:0046872">
    <property type="term" value="F:metal ion binding"/>
    <property type="evidence" value="ECO:0007669"/>
    <property type="project" value="UniProtKB-KW"/>
</dbReference>
<dbReference type="OrthoDB" id="6773865at2759"/>
<keyword evidence="5" id="KW-1185">Reference proteome</keyword>
<dbReference type="InterPro" id="IPR027806">
    <property type="entry name" value="HARBI1_dom"/>
</dbReference>
<reference evidence="4" key="1">
    <citation type="submission" date="2019-08" db="EMBL/GenBank/DDBJ databases">
        <title>The genome of the North American firefly Photinus pyralis.</title>
        <authorList>
            <consortium name="Photinus pyralis genome working group"/>
            <person name="Fallon T.R."/>
            <person name="Sander Lower S.E."/>
            <person name="Weng J.-K."/>
        </authorList>
    </citation>
    <scope>NUCLEOTIDE SEQUENCE</scope>
    <source>
        <strain evidence="4">TRF0915ILg1</strain>
        <tissue evidence="4">Whole body</tissue>
    </source>
</reference>
<proteinExistence type="predicted"/>
<evidence type="ECO:0000313" key="5">
    <source>
        <dbReference type="Proteomes" id="UP000801492"/>
    </source>
</evidence>
<comment type="cofactor">
    <cofactor evidence="1">
        <name>a divalent metal cation</name>
        <dbReference type="ChEBI" id="CHEBI:60240"/>
    </cofactor>
</comment>
<dbReference type="AlphaFoldDB" id="A0A8K0G6Z1"/>
<evidence type="ECO:0000256" key="2">
    <source>
        <dbReference type="ARBA" id="ARBA00022723"/>
    </source>
</evidence>
<evidence type="ECO:0000256" key="1">
    <source>
        <dbReference type="ARBA" id="ARBA00001968"/>
    </source>
</evidence>
<evidence type="ECO:0000259" key="3">
    <source>
        <dbReference type="Pfam" id="PF13359"/>
    </source>
</evidence>
<accession>A0A8K0G6Z1</accession>
<sequence length="102" mass="11925">MISIRDNQGLFMMQLFKKSDLYNRISTNNIDFSNNTHIIGDKAYPLATYLMVPYKDNGNLTPREKNFNLMLSKSRAVIENAYALLKGRFRRLKYIETVRIEG</sequence>
<name>A0A8K0G6Z1_IGNLU</name>
<dbReference type="EMBL" id="VTPC01007526">
    <property type="protein sequence ID" value="KAF2893940.1"/>
    <property type="molecule type" value="Genomic_DNA"/>
</dbReference>
<evidence type="ECO:0000313" key="4">
    <source>
        <dbReference type="EMBL" id="KAF2893940.1"/>
    </source>
</evidence>
<dbReference type="Proteomes" id="UP000801492">
    <property type="component" value="Unassembled WGS sequence"/>
</dbReference>
<feature type="domain" description="DDE Tnp4" evidence="3">
    <location>
        <begin position="15"/>
        <end position="93"/>
    </location>
</feature>
<dbReference type="Pfam" id="PF13359">
    <property type="entry name" value="DDE_Tnp_4"/>
    <property type="match status" value="1"/>
</dbReference>
<protein>
    <recommendedName>
        <fullName evidence="3">DDE Tnp4 domain-containing protein</fullName>
    </recommendedName>
</protein>